<dbReference type="PANTHER" id="PTHR36716:SF2">
    <property type="entry name" value="F3H9.20 PROTEIN"/>
    <property type="match status" value="1"/>
</dbReference>
<evidence type="ECO:0000313" key="1">
    <source>
        <dbReference type="EMBL" id="CAD1846758.1"/>
    </source>
</evidence>
<organism evidence="1">
    <name type="scientific">Ananas comosus var. bracteatus</name>
    <name type="common">red pineapple</name>
    <dbReference type="NCBI Taxonomy" id="296719"/>
    <lineage>
        <taxon>Eukaryota</taxon>
        <taxon>Viridiplantae</taxon>
        <taxon>Streptophyta</taxon>
        <taxon>Embryophyta</taxon>
        <taxon>Tracheophyta</taxon>
        <taxon>Spermatophyta</taxon>
        <taxon>Magnoliopsida</taxon>
        <taxon>Liliopsida</taxon>
        <taxon>Poales</taxon>
        <taxon>Bromeliaceae</taxon>
        <taxon>Bromelioideae</taxon>
        <taxon>Ananas</taxon>
    </lineage>
</organism>
<accession>A0A6V7QUY4</accession>
<sequence length="229" mass="24625">MALLLGLAPASLLTPRSKDRRSAAPVPSRCAPLLRSSPIGSRLDRRPYGARLSGRGSAIGRCTKASTAPGRWIHPTFASTVVIGVVGSIAAYQFGALPSNESLAQYVLDNPSALWFVGPLFAALTGLVFKEGLCYGKLEAGILTFVIPGLLLGHLSGLMDNGPKLSLLGLWMALFVVFARESSSNLSRTTSATNPYSCSMLFLKRKRRLCFRSSRNRAIRSLISVQNEE</sequence>
<dbReference type="GO" id="GO:0009507">
    <property type="term" value="C:chloroplast"/>
    <property type="evidence" value="ECO:0007669"/>
    <property type="project" value="TreeGrafter"/>
</dbReference>
<dbReference type="Pfam" id="PF10063">
    <property type="entry name" value="DUF2301"/>
    <property type="match status" value="1"/>
</dbReference>
<proteinExistence type="predicted"/>
<dbReference type="EMBL" id="CAJEUB010000022">
    <property type="protein sequence ID" value="CAD1846758.1"/>
    <property type="molecule type" value="Genomic_DNA"/>
</dbReference>
<reference evidence="1" key="1">
    <citation type="submission" date="2020-07" db="EMBL/GenBank/DDBJ databases">
        <authorList>
            <person name="Lin J."/>
        </authorList>
    </citation>
    <scope>NUCLEOTIDE SEQUENCE</scope>
</reference>
<dbReference type="InterPro" id="IPR019275">
    <property type="entry name" value="DUF2301"/>
</dbReference>
<gene>
    <name evidence="1" type="ORF">CB5_LOCUS29969</name>
</gene>
<dbReference type="PANTHER" id="PTHR36716">
    <property type="entry name" value="F3H9.20 PROTEIN"/>
    <property type="match status" value="1"/>
</dbReference>
<dbReference type="AlphaFoldDB" id="A0A6V7QUY4"/>
<name>A0A6V7QUY4_ANACO</name>
<protein>
    <submittedName>
        <fullName evidence="1">Uncharacterized protein</fullName>
    </submittedName>
</protein>